<organism evidence="1 2">
    <name type="scientific">Pseudomonas mandelii JR-1</name>
    <dbReference type="NCBI Taxonomy" id="1147786"/>
    <lineage>
        <taxon>Bacteria</taxon>
        <taxon>Pseudomonadati</taxon>
        <taxon>Pseudomonadota</taxon>
        <taxon>Gammaproteobacteria</taxon>
        <taxon>Pseudomonadales</taxon>
        <taxon>Pseudomonadaceae</taxon>
        <taxon>Pseudomonas</taxon>
    </lineage>
</organism>
<dbReference type="InterPro" id="IPR008979">
    <property type="entry name" value="Galactose-bd-like_sf"/>
</dbReference>
<proteinExistence type="predicted"/>
<dbReference type="Gene3D" id="2.60.120.260">
    <property type="entry name" value="Galactose-binding domain-like"/>
    <property type="match status" value="1"/>
</dbReference>
<dbReference type="AlphaFoldDB" id="A0A024EAG6"/>
<dbReference type="OrthoDB" id="9810174at2"/>
<dbReference type="KEGG" id="pman:OU5_2244"/>
<dbReference type="RefSeq" id="WP_010462729.1">
    <property type="nucleotide sequence ID" value="NZ_CP005960.1"/>
</dbReference>
<dbReference type="HOGENOM" id="CLU_775946_0_0_6"/>
<gene>
    <name evidence="1" type="ORF">OU5_2244</name>
</gene>
<accession>A0A024EAG6</accession>
<protein>
    <submittedName>
        <fullName evidence="1">Mu-like phage tail fiber protein</fullName>
    </submittedName>
</protein>
<evidence type="ECO:0000313" key="1">
    <source>
        <dbReference type="EMBL" id="AHZ69323.1"/>
    </source>
</evidence>
<sequence length="403" mass="43606">MDYPKSVTSAGLVNGQFVDENPVAGTPGSLIPATWGNAVTQEIVNTITAAGLMPSENQTDQLSLAIKELAKLDPQQNFPVQVYRKNLLINGNFDIWQRGTANLGPYTGAYIADRFRCDWNGSAGVNISRQNFALGQTEVPNEPRYFMRWQQITAGVGASVHKISQAIESVRTLAGRAATLTFWAKADTARQINVTIAQYFGAGGSVDTVTPVGSFQLKTSWSRYSATIQVPSLAGKSLGSSGNDFLRLSFDLPMNVLQVIDLAQVQLEEGRVSTPFELRSPGDELMMCQRYYEKTYSQDVPPGTVTGPYGALISTVKQGQTGFASQPLAQWTFKVEKRGTPSLSLYTTTSKGVAGQWRSGSDDMSSANARALGVSTRGVWVDNSDVGLIAQSYYIHVTADAEL</sequence>
<name>A0A024EAG6_9PSED</name>
<dbReference type="EMBL" id="CP005960">
    <property type="protein sequence ID" value="AHZ69323.1"/>
    <property type="molecule type" value="Genomic_DNA"/>
</dbReference>
<dbReference type="SUPFAM" id="SSF49785">
    <property type="entry name" value="Galactose-binding domain-like"/>
    <property type="match status" value="1"/>
</dbReference>
<reference evidence="1 2" key="1">
    <citation type="journal article" date="2012" name="J. Bacteriol.">
        <title>Genome sequence of cold-adapted Pseudomonas mandelii strain JR-1.</title>
        <authorList>
            <person name="Jang S.H."/>
            <person name="Kim J."/>
            <person name="Kim J."/>
            <person name="Hong S."/>
            <person name="Lee C."/>
        </authorList>
    </citation>
    <scope>NUCLEOTIDE SEQUENCE [LARGE SCALE GENOMIC DNA]</scope>
    <source>
        <strain evidence="1 2">JR-1</strain>
    </source>
</reference>
<evidence type="ECO:0000313" key="2">
    <source>
        <dbReference type="Proteomes" id="UP000026913"/>
    </source>
</evidence>
<dbReference type="Proteomes" id="UP000026913">
    <property type="component" value="Chromosome"/>
</dbReference>